<dbReference type="KEGG" id="smag:AN936_18710"/>
<dbReference type="Gene3D" id="1.10.10.60">
    <property type="entry name" value="Homeodomain-like"/>
    <property type="match status" value="1"/>
</dbReference>
<dbReference type="GO" id="GO:0003677">
    <property type="term" value="F:DNA binding"/>
    <property type="evidence" value="ECO:0007669"/>
    <property type="project" value="InterPro"/>
</dbReference>
<organism evidence="2 3">
    <name type="scientific">Sphingopyxis macrogoltabida</name>
    <name type="common">Sphingomonas macrogoltabidus</name>
    <dbReference type="NCBI Taxonomy" id="33050"/>
    <lineage>
        <taxon>Bacteria</taxon>
        <taxon>Pseudomonadati</taxon>
        <taxon>Pseudomonadota</taxon>
        <taxon>Alphaproteobacteria</taxon>
        <taxon>Sphingomonadales</taxon>
        <taxon>Sphingomonadaceae</taxon>
        <taxon>Sphingopyxis</taxon>
    </lineage>
</organism>
<proteinExistence type="predicted"/>
<gene>
    <name evidence="2" type="ORF">AN936_18710</name>
</gene>
<feature type="domain" description="Helix-turn-helix" evidence="1">
    <location>
        <begin position="6"/>
        <end position="54"/>
    </location>
</feature>
<sequence length="57" mass="6193">MEEIAYSINRTAKALGVGRSTIYKLIKTGQVDALKIGTRTLITTASIARLTEARPET</sequence>
<dbReference type="InterPro" id="IPR010093">
    <property type="entry name" value="SinI_DNA-bd"/>
</dbReference>
<dbReference type="InterPro" id="IPR041657">
    <property type="entry name" value="HTH_17"/>
</dbReference>
<dbReference type="AlphaFoldDB" id="A0A0N7GT22"/>
<dbReference type="EMBL" id="CP012700">
    <property type="protein sequence ID" value="ALH82307.1"/>
    <property type="molecule type" value="Genomic_DNA"/>
</dbReference>
<protein>
    <submittedName>
        <fullName evidence="2">Excisionase</fullName>
    </submittedName>
</protein>
<dbReference type="PATRIC" id="fig|33050.5.peg.3885"/>
<evidence type="ECO:0000259" key="1">
    <source>
        <dbReference type="Pfam" id="PF12728"/>
    </source>
</evidence>
<evidence type="ECO:0000313" key="3">
    <source>
        <dbReference type="Proteomes" id="UP000058074"/>
    </source>
</evidence>
<dbReference type="RefSeq" id="WP_054589367.1">
    <property type="nucleotide sequence ID" value="NZ_CP012700.1"/>
</dbReference>
<dbReference type="Pfam" id="PF12728">
    <property type="entry name" value="HTH_17"/>
    <property type="match status" value="1"/>
</dbReference>
<name>A0A0N7GT22_SPHMC</name>
<dbReference type="Proteomes" id="UP000058074">
    <property type="component" value="Chromosome"/>
</dbReference>
<reference evidence="2 3" key="1">
    <citation type="journal article" date="2015" name="Genome Announc.">
        <title>Complete Genome Sequence of Polypropylene Glycol- and Polyethylene Glycol-Degrading Sphingopyxis macrogoltabida Strain EY-1.</title>
        <authorList>
            <person name="Ohtsubo Y."/>
            <person name="Nagata Y."/>
            <person name="Numata M."/>
            <person name="Tsuchikane K."/>
            <person name="Hosoyama A."/>
            <person name="Yamazoe A."/>
            <person name="Tsuda M."/>
            <person name="Fujita N."/>
            <person name="Kawai F."/>
        </authorList>
    </citation>
    <scope>NUCLEOTIDE SEQUENCE [LARGE SCALE GENOMIC DNA]</scope>
    <source>
        <strain evidence="2 3">EY-1</strain>
    </source>
</reference>
<evidence type="ECO:0000313" key="2">
    <source>
        <dbReference type="EMBL" id="ALH82307.1"/>
    </source>
</evidence>
<accession>A0A0N7GT22</accession>
<dbReference type="NCBIfam" id="TIGR01764">
    <property type="entry name" value="excise"/>
    <property type="match status" value="1"/>
</dbReference>
<dbReference type="OrthoDB" id="7226381at2"/>